<keyword evidence="3" id="KW-1185">Reference proteome</keyword>
<feature type="region of interest" description="Disordered" evidence="1">
    <location>
        <begin position="707"/>
        <end position="730"/>
    </location>
</feature>
<organism evidence="2 3">
    <name type="scientific">Diaporthe vaccinii</name>
    <dbReference type="NCBI Taxonomy" id="105482"/>
    <lineage>
        <taxon>Eukaryota</taxon>
        <taxon>Fungi</taxon>
        <taxon>Dikarya</taxon>
        <taxon>Ascomycota</taxon>
        <taxon>Pezizomycotina</taxon>
        <taxon>Sordariomycetes</taxon>
        <taxon>Sordariomycetidae</taxon>
        <taxon>Diaporthales</taxon>
        <taxon>Diaporthaceae</taxon>
        <taxon>Diaporthe</taxon>
        <taxon>Diaporthe eres species complex</taxon>
    </lineage>
</organism>
<evidence type="ECO:0000313" key="3">
    <source>
        <dbReference type="Proteomes" id="UP001600888"/>
    </source>
</evidence>
<evidence type="ECO:0000256" key="1">
    <source>
        <dbReference type="SAM" id="MobiDB-lite"/>
    </source>
</evidence>
<protein>
    <submittedName>
        <fullName evidence="2">Uncharacterized protein</fullName>
    </submittedName>
</protein>
<dbReference type="EMBL" id="JBAWTH010000080">
    <property type="protein sequence ID" value="KAL2279042.1"/>
    <property type="molecule type" value="Genomic_DNA"/>
</dbReference>
<accession>A0ABR4E9D3</accession>
<sequence length="743" mass="81190">MSKLTLAKFAQDEWDAAKEKRLVFSHVYCEVSSSHSRVSAVLEAFCAAATAGGDQEGPVAISYLVPSPADVCIAGSRYSDAVLATEEKGNKLEFMTFASWTHDVRDRQILLLDADRSTRSSIDTQAMLDISQKLEPRAEKEGFRCLVVTVSGDRDSLVGRDQGPASRAYRLRGHELCGTAHDVDDWESEAAEIVKERLRARLATLAGVDDEQVHLDSEKGPIVVLLTRFNDARYIYEELRTESKHVEFECIMPWSNRQSIEVATRRSSVLKLVYIDDGVRMMPLIECSEVVVGPTKDQFYFDPDLLCGAMMLNAEASTEKRLEAAFSLSSTAPTVHTFPADEEQPPEALSPAFGPQLLHLQLGIISVCGDRHPTELRIGFPEDKVMLSESVRRLAEWGLVDAVDKSAANKQPTVTHPLGRQAARFCRFTPNINAAVLLGCISEDMTNAVANILVDMAVMVCQGPSAIFSPTTGGTRRRAADHMRLSRGPLAGMVHNGQLWLSVACLDAFRRSSLPEHVWPLIRQEVIPHIQERAAGIKQHLGIEEARAGVPLAETEVEVVEEQLVRAFIFNILLSDEAMPGSFAVDFISRVRLVQHTHDPLDWAGLREHSATRGMVAGVYTYLEGVLSEDFTTIVGYRPCDTTAVSLKAVSKVLGEYSGGRFLRPIWEPSTCLRATSIQTARCFTAVSADEGHDALLSKGQAGDAEGAVAGPAQGATKTSTVADGKNGAKPRGVSTKNIFKCI</sequence>
<dbReference type="Proteomes" id="UP001600888">
    <property type="component" value="Unassembled WGS sequence"/>
</dbReference>
<proteinExistence type="predicted"/>
<gene>
    <name evidence="2" type="ORF">FJTKL_14020</name>
</gene>
<name>A0ABR4E9D3_9PEZI</name>
<comment type="caution">
    <text evidence="2">The sequence shown here is derived from an EMBL/GenBank/DDBJ whole genome shotgun (WGS) entry which is preliminary data.</text>
</comment>
<reference evidence="2 3" key="1">
    <citation type="submission" date="2024-03" db="EMBL/GenBank/DDBJ databases">
        <title>A high-quality draft genome sequence of Diaporthe vaccinii, a causative agent of upright dieback and viscid rot disease in cranberry plants.</title>
        <authorList>
            <person name="Sarrasin M."/>
            <person name="Lang B.F."/>
            <person name="Burger G."/>
        </authorList>
    </citation>
    <scope>NUCLEOTIDE SEQUENCE [LARGE SCALE GENOMIC DNA]</scope>
    <source>
        <strain evidence="2 3">IS7</strain>
    </source>
</reference>
<evidence type="ECO:0000313" key="2">
    <source>
        <dbReference type="EMBL" id="KAL2279042.1"/>
    </source>
</evidence>